<sequence length="330" mass="35956">MFELHWPLLLLALPLPLLLRRLLPPQPAPRRAALLAPTLVRQLGQQSSATSARANLTAGALLWLCWLLVVVAAAQPRWLGEPTSLPTEGRDLLLAVDISGSMEQEDMRFNGRQVNRLLAVKAVVGDFVAERRGDRLGLVLFGERAYLQSPLTFDRATLQQLLEEAQIGFAGNGTAIGEAIGLGIKRLRERPASQRVMILLTDGANTSGELDPLRAAELAARAGVKIHTIGIGSDSAERESILGFIRPRSGSDLDETTLTAIADTTGGRYFRARDLGELVAVYRELNRIEEIEQQGERIRPHISLSYLLLALAALLLGGLQLLRLRGAEHG</sequence>
<dbReference type="PANTHER" id="PTHR22550:SF18">
    <property type="entry name" value="VWFA DOMAIN-CONTAINING PROTEIN"/>
    <property type="match status" value="1"/>
</dbReference>
<reference evidence="3 4" key="1">
    <citation type="submission" date="2019-03" db="EMBL/GenBank/DDBJ databases">
        <title>Draft genome of Gammaproteobacteria bacterium LSUCC0057, a member of the SAR92 clade.</title>
        <authorList>
            <person name="Lanclos V.C."/>
            <person name="Doiron C."/>
            <person name="Henson M.W."/>
            <person name="Thrash J.C."/>
        </authorList>
    </citation>
    <scope>NUCLEOTIDE SEQUENCE [LARGE SCALE GENOMIC DNA]</scope>
    <source>
        <strain evidence="3 4">LSUCC0057</strain>
    </source>
</reference>
<gene>
    <name evidence="3" type="ORF">E3W66_04445</name>
</gene>
<dbReference type="AlphaFoldDB" id="A0A4Y8UKE1"/>
<keyword evidence="1" id="KW-1133">Transmembrane helix</keyword>
<evidence type="ECO:0000259" key="2">
    <source>
        <dbReference type="PROSITE" id="PS50234"/>
    </source>
</evidence>
<comment type="caution">
    <text evidence="3">The sequence shown here is derived from an EMBL/GenBank/DDBJ whole genome shotgun (WGS) entry which is preliminary data.</text>
</comment>
<keyword evidence="1" id="KW-0472">Membrane</keyword>
<accession>A0A4Y8UKE1</accession>
<keyword evidence="4" id="KW-1185">Reference proteome</keyword>
<dbReference type="InterPro" id="IPR050768">
    <property type="entry name" value="UPF0353/GerABKA_families"/>
</dbReference>
<dbReference type="Proteomes" id="UP000298133">
    <property type="component" value="Unassembled WGS sequence"/>
</dbReference>
<dbReference type="Gene3D" id="3.40.50.410">
    <property type="entry name" value="von Willebrand factor, type A domain"/>
    <property type="match status" value="1"/>
</dbReference>
<dbReference type="InterPro" id="IPR036465">
    <property type="entry name" value="vWFA_dom_sf"/>
</dbReference>
<evidence type="ECO:0000256" key="1">
    <source>
        <dbReference type="SAM" id="Phobius"/>
    </source>
</evidence>
<dbReference type="PANTHER" id="PTHR22550">
    <property type="entry name" value="SPORE GERMINATION PROTEIN"/>
    <property type="match status" value="1"/>
</dbReference>
<dbReference type="SMART" id="SM00327">
    <property type="entry name" value="VWA"/>
    <property type="match status" value="1"/>
</dbReference>
<keyword evidence="1" id="KW-0812">Transmembrane</keyword>
<dbReference type="PROSITE" id="PS50234">
    <property type="entry name" value="VWFA"/>
    <property type="match status" value="1"/>
</dbReference>
<name>A0A4Y8UKE1_9GAMM</name>
<dbReference type="InterPro" id="IPR002035">
    <property type="entry name" value="VWF_A"/>
</dbReference>
<dbReference type="OrthoDB" id="6206554at2"/>
<feature type="domain" description="VWFA" evidence="2">
    <location>
        <begin position="91"/>
        <end position="285"/>
    </location>
</feature>
<dbReference type="SUPFAM" id="SSF53300">
    <property type="entry name" value="vWA-like"/>
    <property type="match status" value="1"/>
</dbReference>
<organism evidence="3 4">
    <name type="scientific">Gammaproteobacteria bacterium LSUCC0057</name>
    <dbReference type="NCBI Taxonomy" id="2559237"/>
    <lineage>
        <taxon>Bacteria</taxon>
        <taxon>Pseudomonadati</taxon>
        <taxon>Pseudomonadota</taxon>
        <taxon>Gammaproteobacteria</taxon>
        <taxon>Cellvibrionales</taxon>
        <taxon>Porticoccaceae</taxon>
        <taxon>SAR92 clade</taxon>
    </lineage>
</organism>
<protein>
    <submittedName>
        <fullName evidence="3">VWA domain-containing protein</fullName>
    </submittedName>
</protein>
<evidence type="ECO:0000313" key="4">
    <source>
        <dbReference type="Proteomes" id="UP000298133"/>
    </source>
</evidence>
<proteinExistence type="predicted"/>
<dbReference type="Pfam" id="PF00092">
    <property type="entry name" value="VWA"/>
    <property type="match status" value="1"/>
</dbReference>
<feature type="transmembrane region" description="Helical" evidence="1">
    <location>
        <begin position="304"/>
        <end position="322"/>
    </location>
</feature>
<evidence type="ECO:0000313" key="3">
    <source>
        <dbReference type="EMBL" id="TFH69180.1"/>
    </source>
</evidence>
<dbReference type="EMBL" id="SPIA01000001">
    <property type="protein sequence ID" value="TFH69180.1"/>
    <property type="molecule type" value="Genomic_DNA"/>
</dbReference>